<evidence type="ECO:0000313" key="1">
    <source>
        <dbReference type="EMBL" id="EOY03848.1"/>
    </source>
</evidence>
<dbReference type="AlphaFoldDB" id="A0A061EGR3"/>
<dbReference type="EMBL" id="CM001882">
    <property type="protein sequence ID" value="EOY03848.1"/>
    <property type="molecule type" value="Genomic_DNA"/>
</dbReference>
<sequence length="138" mass="15698">MKGFEGSKGKEKEEDWTAFHCLVEVAVAAREELGKEKLMKQTMSQTQGLKIDIAVENSPDSFKKATLVHEEAIKKQKRVAFRWHARKLRDNPFSKKPPLMSKNDVRSLDTEIQATLFAHVPAVKRMPRSTPCAETFSL</sequence>
<name>A0A061EGR3_THECC</name>
<gene>
    <name evidence="1" type="ORF">TCM_019050</name>
</gene>
<dbReference type="Proteomes" id="UP000026915">
    <property type="component" value="Chromosome 4"/>
</dbReference>
<organism evidence="1 2">
    <name type="scientific">Theobroma cacao</name>
    <name type="common">Cacao</name>
    <name type="synonym">Cocoa</name>
    <dbReference type="NCBI Taxonomy" id="3641"/>
    <lineage>
        <taxon>Eukaryota</taxon>
        <taxon>Viridiplantae</taxon>
        <taxon>Streptophyta</taxon>
        <taxon>Embryophyta</taxon>
        <taxon>Tracheophyta</taxon>
        <taxon>Spermatophyta</taxon>
        <taxon>Magnoliopsida</taxon>
        <taxon>eudicotyledons</taxon>
        <taxon>Gunneridae</taxon>
        <taxon>Pentapetalae</taxon>
        <taxon>rosids</taxon>
        <taxon>malvids</taxon>
        <taxon>Malvales</taxon>
        <taxon>Malvaceae</taxon>
        <taxon>Byttnerioideae</taxon>
        <taxon>Theobroma</taxon>
    </lineage>
</organism>
<accession>A0A061EGR3</accession>
<evidence type="ECO:0000313" key="2">
    <source>
        <dbReference type="Proteomes" id="UP000026915"/>
    </source>
</evidence>
<dbReference type="HOGENOM" id="CLU_1858881_0_0_1"/>
<dbReference type="InParanoid" id="A0A061EGR3"/>
<proteinExistence type="predicted"/>
<dbReference type="Gramene" id="EOY03848">
    <property type="protein sequence ID" value="EOY03848"/>
    <property type="gene ID" value="TCM_019050"/>
</dbReference>
<keyword evidence="2" id="KW-1185">Reference proteome</keyword>
<protein>
    <submittedName>
        <fullName evidence="1">Uncharacterized protein</fullName>
    </submittedName>
</protein>
<reference evidence="1 2" key="1">
    <citation type="journal article" date="2013" name="Genome Biol.">
        <title>The genome sequence of the most widely cultivated cacao type and its use to identify candidate genes regulating pod color.</title>
        <authorList>
            <person name="Motamayor J.C."/>
            <person name="Mockaitis K."/>
            <person name="Schmutz J."/>
            <person name="Haiminen N."/>
            <person name="Iii D.L."/>
            <person name="Cornejo O."/>
            <person name="Findley S.D."/>
            <person name="Zheng P."/>
            <person name="Utro F."/>
            <person name="Royaert S."/>
            <person name="Saski C."/>
            <person name="Jenkins J."/>
            <person name="Podicheti R."/>
            <person name="Zhao M."/>
            <person name="Scheffler B.E."/>
            <person name="Stack J.C."/>
            <person name="Feltus F.A."/>
            <person name="Mustiga G.M."/>
            <person name="Amores F."/>
            <person name="Phillips W."/>
            <person name="Marelli J.P."/>
            <person name="May G.D."/>
            <person name="Shapiro H."/>
            <person name="Ma J."/>
            <person name="Bustamante C.D."/>
            <person name="Schnell R.J."/>
            <person name="Main D."/>
            <person name="Gilbert D."/>
            <person name="Parida L."/>
            <person name="Kuhn D.N."/>
        </authorList>
    </citation>
    <scope>NUCLEOTIDE SEQUENCE [LARGE SCALE GENOMIC DNA]</scope>
    <source>
        <strain evidence="2">cv. Matina 1-6</strain>
    </source>
</reference>